<dbReference type="GO" id="GO:0030674">
    <property type="term" value="F:protein-macromolecule adaptor activity"/>
    <property type="evidence" value="ECO:0007669"/>
    <property type="project" value="TreeGrafter"/>
</dbReference>
<evidence type="ECO:0000256" key="13">
    <source>
        <dbReference type="SAM" id="Phobius"/>
    </source>
</evidence>
<feature type="transmembrane region" description="Helical" evidence="13">
    <location>
        <begin position="169"/>
        <end position="190"/>
    </location>
</feature>
<feature type="transmembrane region" description="Helical" evidence="13">
    <location>
        <begin position="125"/>
        <end position="149"/>
    </location>
</feature>
<dbReference type="InterPro" id="IPR019049">
    <property type="entry name" value="Nucleoporin_prot_Ndc1/Nup"/>
</dbReference>
<evidence type="ECO:0000256" key="9">
    <source>
        <dbReference type="ARBA" id="ARBA00023010"/>
    </source>
</evidence>
<dbReference type="GO" id="GO:0015031">
    <property type="term" value="P:protein transport"/>
    <property type="evidence" value="ECO:0007669"/>
    <property type="project" value="UniProtKB-KW"/>
</dbReference>
<dbReference type="GO" id="GO:0051028">
    <property type="term" value="P:mRNA transport"/>
    <property type="evidence" value="ECO:0007669"/>
    <property type="project" value="UniProtKB-KW"/>
</dbReference>
<evidence type="ECO:0000256" key="6">
    <source>
        <dbReference type="ARBA" id="ARBA00022816"/>
    </source>
</evidence>
<keyword evidence="16" id="KW-1185">Reference proteome</keyword>
<keyword evidence="12" id="KW-0539">Nucleus</keyword>
<evidence type="ECO:0000256" key="4">
    <source>
        <dbReference type="ARBA" id="ARBA00022448"/>
    </source>
</evidence>
<dbReference type="Pfam" id="PF09531">
    <property type="entry name" value="Ndc1_Nup"/>
    <property type="match status" value="1"/>
</dbReference>
<reference evidence="15 17" key="2">
    <citation type="submission" date="2018-03" db="EMBL/GenBank/DDBJ databases">
        <authorList>
            <person name="Fogelqvist J."/>
        </authorList>
    </citation>
    <scope>NUCLEOTIDE SEQUENCE [LARGE SCALE GENOMIC DNA]</scope>
</reference>
<reference evidence="14 16" key="1">
    <citation type="submission" date="2015-02" db="EMBL/GenBank/DDBJ databases">
        <authorList>
            <person name="Chooi Y.-H."/>
        </authorList>
    </citation>
    <scope>NUCLEOTIDE SEQUENCE [LARGE SCALE GENOMIC DNA]</scope>
    <source>
        <strain evidence="14">E3</strain>
    </source>
</reference>
<feature type="transmembrane region" description="Helical" evidence="13">
    <location>
        <begin position="59"/>
        <end position="76"/>
    </location>
</feature>
<dbReference type="GO" id="GO:0070762">
    <property type="term" value="C:nuclear pore transmembrane ring"/>
    <property type="evidence" value="ECO:0007669"/>
    <property type="project" value="TreeGrafter"/>
</dbReference>
<organism evidence="14 16">
    <name type="scientific">Plasmodiophora brassicae</name>
    <name type="common">Clubroot disease agent</name>
    <dbReference type="NCBI Taxonomy" id="37360"/>
    <lineage>
        <taxon>Eukaryota</taxon>
        <taxon>Sar</taxon>
        <taxon>Rhizaria</taxon>
        <taxon>Endomyxa</taxon>
        <taxon>Phytomyxea</taxon>
        <taxon>Plasmodiophorida</taxon>
        <taxon>Plasmodiophoridae</taxon>
        <taxon>Plasmodiophora</taxon>
    </lineage>
</organism>
<dbReference type="PANTHER" id="PTHR13269">
    <property type="entry name" value="NUCLEOPORIN NDC1"/>
    <property type="match status" value="1"/>
</dbReference>
<dbReference type="GO" id="GO:0031965">
    <property type="term" value="C:nuclear membrane"/>
    <property type="evidence" value="ECO:0007669"/>
    <property type="project" value="UniProtKB-SubCell"/>
</dbReference>
<evidence type="ECO:0000256" key="2">
    <source>
        <dbReference type="ARBA" id="ARBA00004567"/>
    </source>
</evidence>
<evidence type="ECO:0000256" key="1">
    <source>
        <dbReference type="ARBA" id="ARBA00004232"/>
    </source>
</evidence>
<comment type="similarity">
    <text evidence="3">Belongs to the NDC1 family.</text>
</comment>
<evidence type="ECO:0000256" key="12">
    <source>
        <dbReference type="ARBA" id="ARBA00023242"/>
    </source>
</evidence>
<comment type="subcellular location">
    <subcellularLocation>
        <location evidence="1">Nucleus membrane</location>
        <topology evidence="1">Multi-pass membrane protein</topology>
    </subcellularLocation>
    <subcellularLocation>
        <location evidence="2">Nucleus</location>
        <location evidence="2">Nuclear pore complex</location>
    </subcellularLocation>
</comment>
<feature type="transmembrane region" description="Helical" evidence="13">
    <location>
        <begin position="211"/>
        <end position="233"/>
    </location>
</feature>
<geneLocation type="mitochondrion" evidence="15"/>
<accession>A0A0G4IVT2</accession>
<evidence type="ECO:0000313" key="14">
    <source>
        <dbReference type="EMBL" id="CEO99415.1"/>
    </source>
</evidence>
<dbReference type="EMBL" id="OVEO01000007">
    <property type="protein sequence ID" value="SPQ97420.1"/>
    <property type="molecule type" value="Genomic_DNA"/>
</dbReference>
<evidence type="ECO:0000313" key="16">
    <source>
        <dbReference type="Proteomes" id="UP000039324"/>
    </source>
</evidence>
<keyword evidence="9" id="KW-0811">Translocation</keyword>
<evidence type="ECO:0000313" key="15">
    <source>
        <dbReference type="EMBL" id="SPQ97420.1"/>
    </source>
</evidence>
<evidence type="ECO:0000256" key="11">
    <source>
        <dbReference type="ARBA" id="ARBA00023136"/>
    </source>
</evidence>
<keyword evidence="7" id="KW-0653">Protein transport</keyword>
<dbReference type="STRING" id="37360.A0A0G4IVT2"/>
<evidence type="ECO:0000313" key="17">
    <source>
        <dbReference type="Proteomes" id="UP000290189"/>
    </source>
</evidence>
<evidence type="ECO:0000256" key="10">
    <source>
        <dbReference type="ARBA" id="ARBA00023132"/>
    </source>
</evidence>
<dbReference type="AlphaFoldDB" id="A0A0G4IVT2"/>
<keyword evidence="8 13" id="KW-1133">Transmembrane helix</keyword>
<evidence type="ECO:0000256" key="7">
    <source>
        <dbReference type="ARBA" id="ARBA00022927"/>
    </source>
</evidence>
<dbReference type="Proteomes" id="UP000290189">
    <property type="component" value="Unassembled WGS sequence"/>
</dbReference>
<dbReference type="GO" id="GO:0006999">
    <property type="term" value="P:nuclear pore organization"/>
    <property type="evidence" value="ECO:0007669"/>
    <property type="project" value="TreeGrafter"/>
</dbReference>
<dbReference type="PANTHER" id="PTHR13269:SF6">
    <property type="entry name" value="NUCLEOPORIN NDC1"/>
    <property type="match status" value="1"/>
</dbReference>
<keyword evidence="5 13" id="KW-0812">Transmembrane</keyword>
<evidence type="ECO:0000256" key="5">
    <source>
        <dbReference type="ARBA" id="ARBA00022692"/>
    </source>
</evidence>
<evidence type="ECO:0000256" key="8">
    <source>
        <dbReference type="ARBA" id="ARBA00022989"/>
    </source>
</evidence>
<keyword evidence="11 13" id="KW-0472">Membrane</keyword>
<keyword evidence="10" id="KW-0906">Nuclear pore complex</keyword>
<gene>
    <name evidence="14" type="ORF">PBRA_001321</name>
    <name evidence="15" type="ORF">PLBR_LOCUS4635</name>
</gene>
<dbReference type="Proteomes" id="UP000039324">
    <property type="component" value="Unassembled WGS sequence"/>
</dbReference>
<sequence>MWASPPSHVAAGSSHLFRQMPAKDVDTMPSTPNAERAMSPEESAAAWIQQLKRSRTQRAVIVGFVVQLVTVAFFNARLTIYFWRMFSVGTLLQMVLFSALQQAYTVVHIHNLKGLTQVAPGLSRAFAIVSSPSALISLGVSCISAMLAYAVASGTSSSALQSSCLRSDLVRLCAFSLAYQLYVLVTLPQLTFPSLQLPMSVQIRSRMPHSLVAAMKLAGLTAVALSIVPFQWVLSLVLGEGLFLGTASEACSFSLRGQVHFAFILAMLVFSWETLRHVVHVALTQSILVDDSTSISVPLLARLIQMENEPYCRSLCLMELSDVSQLSATARSAIYEADDGKVWAQIVKTCTDLVDSLSLSLLETSHDDIKRRSAASLHALGSNNPLVYRLCFRADDIVAAVQALTALIVHSIEEDSYGVVQRSFESIVGSLLGASMALEEFAHTCNGEPSQSSRPPSIDYNVLTLSNVFDLALYQIVSKFYVYLKDFSFPHDYAVRLRQYAAFDQ</sequence>
<dbReference type="EMBL" id="CDSF01000090">
    <property type="protein sequence ID" value="CEO99415.1"/>
    <property type="molecule type" value="Genomic_DNA"/>
</dbReference>
<evidence type="ECO:0000256" key="3">
    <source>
        <dbReference type="ARBA" id="ARBA00005760"/>
    </source>
</evidence>
<proteinExistence type="inferred from homology"/>
<keyword evidence="15" id="KW-0496">Mitochondrion</keyword>
<dbReference type="OrthoDB" id="67850at2759"/>
<keyword evidence="6" id="KW-0509">mRNA transport</keyword>
<evidence type="ECO:0008006" key="18">
    <source>
        <dbReference type="Google" id="ProtNLM"/>
    </source>
</evidence>
<protein>
    <recommendedName>
        <fullName evidence="18">Transmembrane protein</fullName>
    </recommendedName>
</protein>
<feature type="transmembrane region" description="Helical" evidence="13">
    <location>
        <begin position="253"/>
        <end position="272"/>
    </location>
</feature>
<name>A0A0G4IVT2_PLABS</name>
<keyword evidence="4" id="KW-0813">Transport</keyword>